<evidence type="ECO:0000313" key="2">
    <source>
        <dbReference type="EMBL" id="KKN14366.1"/>
    </source>
</evidence>
<comment type="caution">
    <text evidence="2">The sequence shown here is derived from an EMBL/GenBank/DDBJ whole genome shotgun (WGS) entry which is preliminary data.</text>
</comment>
<accession>A0A0F9QMP3</accession>
<feature type="compositionally biased region" description="Basic and acidic residues" evidence="1">
    <location>
        <begin position="24"/>
        <end position="36"/>
    </location>
</feature>
<sequence>REITEFNDSRTTRRKTAFQEAAEEIQRRERENDSRTTRRKTAFQEALDYSIAETRRHYREQVAAMFGVPVTTARKGYDYAVVDDPLEIVIELCGCATYLGRAIRTCGHLYVPAPR</sequence>
<dbReference type="EMBL" id="LAZR01003825">
    <property type="protein sequence ID" value="KKN14366.1"/>
    <property type="molecule type" value="Genomic_DNA"/>
</dbReference>
<feature type="non-terminal residue" evidence="2">
    <location>
        <position position="1"/>
    </location>
</feature>
<proteinExistence type="predicted"/>
<feature type="region of interest" description="Disordered" evidence="1">
    <location>
        <begin position="1"/>
        <end position="39"/>
    </location>
</feature>
<feature type="compositionally biased region" description="Basic and acidic residues" evidence="1">
    <location>
        <begin position="1"/>
        <end position="11"/>
    </location>
</feature>
<evidence type="ECO:0000256" key="1">
    <source>
        <dbReference type="SAM" id="MobiDB-lite"/>
    </source>
</evidence>
<protein>
    <submittedName>
        <fullName evidence="2">Uncharacterized protein</fullName>
    </submittedName>
</protein>
<name>A0A0F9QMP3_9ZZZZ</name>
<dbReference type="AlphaFoldDB" id="A0A0F9QMP3"/>
<organism evidence="2">
    <name type="scientific">marine sediment metagenome</name>
    <dbReference type="NCBI Taxonomy" id="412755"/>
    <lineage>
        <taxon>unclassified sequences</taxon>
        <taxon>metagenomes</taxon>
        <taxon>ecological metagenomes</taxon>
    </lineage>
</organism>
<reference evidence="2" key="1">
    <citation type="journal article" date="2015" name="Nature">
        <title>Complex archaea that bridge the gap between prokaryotes and eukaryotes.</title>
        <authorList>
            <person name="Spang A."/>
            <person name="Saw J.H."/>
            <person name="Jorgensen S.L."/>
            <person name="Zaremba-Niedzwiedzka K."/>
            <person name="Martijn J."/>
            <person name="Lind A.E."/>
            <person name="van Eijk R."/>
            <person name="Schleper C."/>
            <person name="Guy L."/>
            <person name="Ettema T.J."/>
        </authorList>
    </citation>
    <scope>NUCLEOTIDE SEQUENCE</scope>
</reference>
<gene>
    <name evidence="2" type="ORF">LCGC14_0996950</name>
</gene>